<dbReference type="Proteomes" id="UP001595748">
    <property type="component" value="Unassembled WGS sequence"/>
</dbReference>
<dbReference type="InterPro" id="IPR009003">
    <property type="entry name" value="Peptidase_S1_PA"/>
</dbReference>
<reference evidence="2" key="1">
    <citation type="journal article" date="2019" name="Int. J. Syst. Evol. Microbiol.">
        <title>The Global Catalogue of Microorganisms (GCM) 10K type strain sequencing project: providing services to taxonomists for standard genome sequencing and annotation.</title>
        <authorList>
            <consortium name="The Broad Institute Genomics Platform"/>
            <consortium name="The Broad Institute Genome Sequencing Center for Infectious Disease"/>
            <person name="Wu L."/>
            <person name="Ma J."/>
        </authorList>
    </citation>
    <scope>NUCLEOTIDE SEQUENCE [LARGE SCALE GENOMIC DNA]</scope>
    <source>
        <strain evidence="2">CCTCC AB 2013263</strain>
    </source>
</reference>
<evidence type="ECO:0000313" key="1">
    <source>
        <dbReference type="EMBL" id="MFC3861360.1"/>
    </source>
</evidence>
<dbReference type="RefSeq" id="WP_380078175.1">
    <property type="nucleotide sequence ID" value="NZ_JBHRZF010000137.1"/>
</dbReference>
<sequence>MGEGFYRPHEIDLPAAVRAALPAVVRVYTRIQLWVHVYPTPEQTQEARQRPGAYQTQYRPEGGVIWPSHLSSTDLLALRNDPLARIQAGRFELVEATRHLDLPDLREPAQVLTRTLGSGATGFILGFRGDRAVIATNYHLARAAIGRHARQDGVYDWQPVPTRDVRIGTNLVPENLTYDHVLEEVELVCNASFDDWQGGNDWALLTVPAASLPVARGLPLAARPSAGEEVWGLGFPARSARPEKTGYADADGTLRVTHGVLLGTETGGAGWRAELDGLSGSSGSPVMNAQGEVVGLLRNHTHYHFPDTGPIDRRFMEYGGQAQLAPTDTIQKIIAEAGLTLHRS</sequence>
<comment type="caution">
    <text evidence="1">The sequence shown here is derived from an EMBL/GenBank/DDBJ whole genome shotgun (WGS) entry which is preliminary data.</text>
</comment>
<dbReference type="Pfam" id="PF13365">
    <property type="entry name" value="Trypsin_2"/>
    <property type="match status" value="1"/>
</dbReference>
<dbReference type="GO" id="GO:0008233">
    <property type="term" value="F:peptidase activity"/>
    <property type="evidence" value="ECO:0007669"/>
    <property type="project" value="UniProtKB-KW"/>
</dbReference>
<keyword evidence="1" id="KW-0645">Protease</keyword>
<dbReference type="EMBL" id="JBHRZF010000137">
    <property type="protein sequence ID" value="MFC3861360.1"/>
    <property type="molecule type" value="Genomic_DNA"/>
</dbReference>
<dbReference type="GO" id="GO:0006508">
    <property type="term" value="P:proteolysis"/>
    <property type="evidence" value="ECO:0007669"/>
    <property type="project" value="UniProtKB-KW"/>
</dbReference>
<protein>
    <submittedName>
        <fullName evidence="1">Serine protease</fullName>
    </submittedName>
</protein>
<name>A0ABV8A7H2_9DEIO</name>
<dbReference type="Gene3D" id="2.40.10.120">
    <property type="match status" value="1"/>
</dbReference>
<keyword evidence="2" id="KW-1185">Reference proteome</keyword>
<keyword evidence="1" id="KW-0378">Hydrolase</keyword>
<proteinExistence type="predicted"/>
<accession>A0ABV8A7H2</accession>
<dbReference type="SUPFAM" id="SSF50494">
    <property type="entry name" value="Trypsin-like serine proteases"/>
    <property type="match status" value="1"/>
</dbReference>
<organism evidence="1 2">
    <name type="scientific">Deinococcus antarcticus</name>
    <dbReference type="NCBI Taxonomy" id="1298767"/>
    <lineage>
        <taxon>Bacteria</taxon>
        <taxon>Thermotogati</taxon>
        <taxon>Deinococcota</taxon>
        <taxon>Deinococci</taxon>
        <taxon>Deinococcales</taxon>
        <taxon>Deinococcaceae</taxon>
        <taxon>Deinococcus</taxon>
    </lineage>
</organism>
<evidence type="ECO:0000313" key="2">
    <source>
        <dbReference type="Proteomes" id="UP001595748"/>
    </source>
</evidence>
<gene>
    <name evidence="1" type="ORF">ACFOPQ_11370</name>
</gene>